<feature type="transmembrane region" description="Helical" evidence="1">
    <location>
        <begin position="320"/>
        <end position="342"/>
    </location>
</feature>
<evidence type="ECO:0000259" key="2">
    <source>
        <dbReference type="Pfam" id="PF01970"/>
    </source>
</evidence>
<evidence type="ECO:0000256" key="1">
    <source>
        <dbReference type="SAM" id="Phobius"/>
    </source>
</evidence>
<comment type="caution">
    <text evidence="3">The sequence shown here is derived from an EMBL/GenBank/DDBJ whole genome shotgun (WGS) entry which is preliminary data.</text>
</comment>
<dbReference type="PANTHER" id="PTHR35342:SF5">
    <property type="entry name" value="TRICARBOXYLIC TRANSPORT PROTEIN"/>
    <property type="match status" value="1"/>
</dbReference>
<feature type="domain" description="DUF112" evidence="2">
    <location>
        <begin position="18"/>
        <end position="439"/>
    </location>
</feature>
<name>A0ABU2BJK0_9MICC</name>
<gene>
    <name evidence="3" type="ORF">J2S64_001589</name>
</gene>
<feature type="transmembrane region" description="Helical" evidence="1">
    <location>
        <begin position="354"/>
        <end position="378"/>
    </location>
</feature>
<feature type="transmembrane region" description="Helical" evidence="1">
    <location>
        <begin position="196"/>
        <end position="218"/>
    </location>
</feature>
<feature type="transmembrane region" description="Helical" evidence="1">
    <location>
        <begin position="411"/>
        <end position="428"/>
    </location>
</feature>
<dbReference type="Proteomes" id="UP001183817">
    <property type="component" value="Unassembled WGS sequence"/>
</dbReference>
<proteinExistence type="predicted"/>
<evidence type="ECO:0000313" key="4">
    <source>
        <dbReference type="Proteomes" id="UP001183817"/>
    </source>
</evidence>
<feature type="transmembrane region" description="Helical" evidence="1">
    <location>
        <begin position="463"/>
        <end position="483"/>
    </location>
</feature>
<organism evidence="3 4">
    <name type="scientific">Paeniglutamicibacter sulfureus</name>
    <dbReference type="NCBI Taxonomy" id="43666"/>
    <lineage>
        <taxon>Bacteria</taxon>
        <taxon>Bacillati</taxon>
        <taxon>Actinomycetota</taxon>
        <taxon>Actinomycetes</taxon>
        <taxon>Micrococcales</taxon>
        <taxon>Micrococcaceae</taxon>
        <taxon>Paeniglutamicibacter</taxon>
    </lineage>
</organism>
<keyword evidence="4" id="KW-1185">Reference proteome</keyword>
<dbReference type="RefSeq" id="WP_310289534.1">
    <property type="nucleotide sequence ID" value="NZ_BAAAWO010000001.1"/>
</dbReference>
<reference evidence="3 4" key="1">
    <citation type="submission" date="2023-07" db="EMBL/GenBank/DDBJ databases">
        <title>Sequencing the genomes of 1000 actinobacteria strains.</title>
        <authorList>
            <person name="Klenk H.-P."/>
        </authorList>
    </citation>
    <scope>NUCLEOTIDE SEQUENCE [LARGE SCALE GENOMIC DNA]</scope>
    <source>
        <strain evidence="3 4">DSM 20167</strain>
    </source>
</reference>
<keyword evidence="1" id="KW-0472">Membrane</keyword>
<protein>
    <submittedName>
        <fullName evidence="3">TctA family transporter</fullName>
    </submittedName>
</protein>
<feature type="transmembrane region" description="Helical" evidence="1">
    <location>
        <begin position="107"/>
        <end position="133"/>
    </location>
</feature>
<keyword evidence="1" id="KW-1133">Transmembrane helix</keyword>
<feature type="transmembrane region" description="Helical" evidence="1">
    <location>
        <begin position="59"/>
        <end position="82"/>
    </location>
</feature>
<accession>A0ABU2BJK0</accession>
<feature type="transmembrane region" description="Helical" evidence="1">
    <location>
        <begin position="20"/>
        <end position="47"/>
    </location>
</feature>
<dbReference type="InterPro" id="IPR002823">
    <property type="entry name" value="DUF112_TM"/>
</dbReference>
<dbReference type="Pfam" id="PF01970">
    <property type="entry name" value="TctA"/>
    <property type="match status" value="1"/>
</dbReference>
<dbReference type="PANTHER" id="PTHR35342">
    <property type="entry name" value="TRICARBOXYLIC TRANSPORT PROTEIN"/>
    <property type="match status" value="1"/>
</dbReference>
<feature type="transmembrane region" description="Helical" evidence="1">
    <location>
        <begin position="387"/>
        <end position="405"/>
    </location>
</feature>
<evidence type="ECO:0000313" key="3">
    <source>
        <dbReference type="EMBL" id="MDR7357898.1"/>
    </source>
</evidence>
<sequence length="514" mass="53763">MIDAITSGLDQVLQWETLGLMIIGMLIGFVVGILPGLGGAVALALLLPFTFAMEPVQGLVFLLSMWIVTGTAGDITSVLFGIPGEATSAAAVLDGYPMTKRGQGGRALGIVLTSSAMGIVFGAIVLGVFITVIRPLVLLLGPPEFFMLVLLGLAFVVTLAGKNLAKGMAMVAFGLLVSYVGSDPSAGLPRFTFDQMYLWSGIALIPVVVGLFGGAEVLQLMLTRSSIANGPLGDTKLTGTMRGVTDALRHWPVVIRSSSIGVVIGMLPGLGGTVAQWISYGQARQTSKNPEQFGKGAVDGLVAAGATNNAKDAGSLIPTIAFGIPGGAATAVLLGGFLVLGVKPGQEMLTTQLGITFSMVWTVIIAGILGVVFAFALVRPLAAMTKISGPVITPILFMFIVIGAYTANNSWGDLLVMLGASVLGVVCLRWDWPRVPFLLALVLGKLLEQYLNLSNTLFGAEWLTRPGVLIVGLAVLATLFLSIRSVHRDHRARLADETVPGPRTRAMQTIGRKK</sequence>
<feature type="transmembrane region" description="Helical" evidence="1">
    <location>
        <begin position="145"/>
        <end position="176"/>
    </location>
</feature>
<keyword evidence="1" id="KW-0812">Transmembrane</keyword>
<dbReference type="EMBL" id="JAVDYI010000001">
    <property type="protein sequence ID" value="MDR7357898.1"/>
    <property type="molecule type" value="Genomic_DNA"/>
</dbReference>